<keyword evidence="5 8" id="KW-0812">Transmembrane</keyword>
<dbReference type="SUPFAM" id="SSF143865">
    <property type="entry name" value="CorA soluble domain-like"/>
    <property type="match status" value="1"/>
</dbReference>
<evidence type="ECO:0000313" key="9">
    <source>
        <dbReference type="EMBL" id="MFD1676122.1"/>
    </source>
</evidence>
<evidence type="ECO:0000256" key="2">
    <source>
        <dbReference type="ARBA" id="ARBA00009765"/>
    </source>
</evidence>
<accession>A0ABW4JID3</accession>
<keyword evidence="4" id="KW-1003">Cell membrane</keyword>
<proteinExistence type="inferred from homology"/>
<keyword evidence="7 8" id="KW-0472">Membrane</keyword>
<dbReference type="SUPFAM" id="SSF144083">
    <property type="entry name" value="Magnesium transport protein CorA, transmembrane region"/>
    <property type="match status" value="1"/>
</dbReference>
<comment type="subcellular location">
    <subcellularLocation>
        <location evidence="1">Cell membrane</location>
        <topology evidence="1">Multi-pass membrane protein</topology>
    </subcellularLocation>
</comment>
<dbReference type="Gene3D" id="1.20.58.340">
    <property type="entry name" value="Magnesium transport protein CorA, transmembrane region"/>
    <property type="match status" value="2"/>
</dbReference>
<feature type="transmembrane region" description="Helical" evidence="8">
    <location>
        <begin position="280"/>
        <end position="300"/>
    </location>
</feature>
<reference evidence="10" key="1">
    <citation type="journal article" date="2019" name="Int. J. Syst. Evol. Microbiol.">
        <title>The Global Catalogue of Microorganisms (GCM) 10K type strain sequencing project: providing services to taxonomists for standard genome sequencing and annotation.</title>
        <authorList>
            <consortium name="The Broad Institute Genomics Platform"/>
            <consortium name="The Broad Institute Genome Sequencing Center for Infectious Disease"/>
            <person name="Wu L."/>
            <person name="Ma J."/>
        </authorList>
    </citation>
    <scope>NUCLEOTIDE SEQUENCE [LARGE SCALE GENOMIC DNA]</scope>
    <source>
        <strain evidence="10">CGMCC 1.12286</strain>
    </source>
</reference>
<dbReference type="Pfam" id="PF01544">
    <property type="entry name" value="CorA"/>
    <property type="match status" value="1"/>
</dbReference>
<dbReference type="InterPro" id="IPR002523">
    <property type="entry name" value="MgTranspt_CorA/ZnTranspt_ZntB"/>
</dbReference>
<protein>
    <submittedName>
        <fullName evidence="9">Magnesium transporter CorA family protein</fullName>
    </submittedName>
</protein>
<evidence type="ECO:0000256" key="3">
    <source>
        <dbReference type="ARBA" id="ARBA00022448"/>
    </source>
</evidence>
<dbReference type="Gene3D" id="3.30.460.20">
    <property type="entry name" value="CorA soluble domain-like"/>
    <property type="match status" value="1"/>
</dbReference>
<evidence type="ECO:0000256" key="8">
    <source>
        <dbReference type="SAM" id="Phobius"/>
    </source>
</evidence>
<dbReference type="CDD" id="cd12822">
    <property type="entry name" value="TmCorA-like"/>
    <property type="match status" value="1"/>
</dbReference>
<dbReference type="PANTHER" id="PTHR46494:SF1">
    <property type="entry name" value="CORA FAMILY METAL ION TRANSPORTER (EUROFUNG)"/>
    <property type="match status" value="1"/>
</dbReference>
<keyword evidence="3" id="KW-0813">Transport</keyword>
<evidence type="ECO:0000256" key="6">
    <source>
        <dbReference type="ARBA" id="ARBA00022989"/>
    </source>
</evidence>
<evidence type="ECO:0000313" key="10">
    <source>
        <dbReference type="Proteomes" id="UP001597079"/>
    </source>
</evidence>
<comment type="caution">
    <text evidence="9">The sequence shown here is derived from an EMBL/GenBank/DDBJ whole genome shotgun (WGS) entry which is preliminary data.</text>
</comment>
<gene>
    <name evidence="9" type="ORF">ACFSB2_15565</name>
</gene>
<dbReference type="Proteomes" id="UP001597079">
    <property type="component" value="Unassembled WGS sequence"/>
</dbReference>
<evidence type="ECO:0000256" key="1">
    <source>
        <dbReference type="ARBA" id="ARBA00004651"/>
    </source>
</evidence>
<organism evidence="9 10">
    <name type="scientific">Alicyclobacillus fodiniaquatilis</name>
    <dbReference type="NCBI Taxonomy" id="1661150"/>
    <lineage>
        <taxon>Bacteria</taxon>
        <taxon>Bacillati</taxon>
        <taxon>Bacillota</taxon>
        <taxon>Bacilli</taxon>
        <taxon>Bacillales</taxon>
        <taxon>Alicyclobacillaceae</taxon>
        <taxon>Alicyclobacillus</taxon>
    </lineage>
</organism>
<evidence type="ECO:0000256" key="7">
    <source>
        <dbReference type="ARBA" id="ARBA00023136"/>
    </source>
</evidence>
<keyword evidence="10" id="KW-1185">Reference proteome</keyword>
<dbReference type="RefSeq" id="WP_377944015.1">
    <property type="nucleotide sequence ID" value="NZ_JBHUCX010000044.1"/>
</dbReference>
<evidence type="ECO:0000256" key="4">
    <source>
        <dbReference type="ARBA" id="ARBA00022475"/>
    </source>
</evidence>
<name>A0ABW4JID3_9BACL</name>
<dbReference type="EMBL" id="JBHUCX010000044">
    <property type="protein sequence ID" value="MFD1676122.1"/>
    <property type="molecule type" value="Genomic_DNA"/>
</dbReference>
<comment type="similarity">
    <text evidence="2">Belongs to the CorA metal ion transporter (MIT) (TC 1.A.35) family.</text>
</comment>
<dbReference type="InterPro" id="IPR045861">
    <property type="entry name" value="CorA_cytoplasmic_dom"/>
</dbReference>
<keyword evidence="6 8" id="KW-1133">Transmembrane helix</keyword>
<feature type="transmembrane region" description="Helical" evidence="8">
    <location>
        <begin position="249"/>
        <end position="268"/>
    </location>
</feature>
<dbReference type="InterPro" id="IPR045863">
    <property type="entry name" value="CorA_TM1_TM2"/>
</dbReference>
<evidence type="ECO:0000256" key="5">
    <source>
        <dbReference type="ARBA" id="ARBA00022692"/>
    </source>
</evidence>
<sequence length="306" mass="36504">MLVYRNDAVTHTNHRPVHDDEHAFLALLHPNQQEIKHVLGSMYHCHPMIIEKCLEHENRPKLNVYQNHAFFPFYFIKDDWELIEIFVVMGKNFVIAVLTEPMPFLKELEQEFEQSPEKMKDPGRILYEFLDLCVHHYLDFLDAIEDQVDDMESQVYDNPQASIASEIFSTKRKIHKIRRVFSEERTVIESLMHTSFPFTAQENYVYMTDLFDHINRIVDGIDNFREALTGLLDLQMAIKSDRMNNIMKTLTIVSTFFMPLSFIVGLYGTNVKVPEYNWRYGYVWIWAWIIASVIGLWFFFRKKKWF</sequence>
<dbReference type="PANTHER" id="PTHR46494">
    <property type="entry name" value="CORA FAMILY METAL ION TRANSPORTER (EUROFUNG)"/>
    <property type="match status" value="1"/>
</dbReference>